<comment type="caution">
    <text evidence="15">The sequence shown here is derived from an EMBL/GenBank/DDBJ whole genome shotgun (WGS) entry which is preliminary data.</text>
</comment>
<dbReference type="PANTHER" id="PTHR11550:SF0">
    <property type="entry name" value="CTP SYNTHASE-RELATED"/>
    <property type="match status" value="1"/>
</dbReference>
<evidence type="ECO:0000256" key="8">
    <source>
        <dbReference type="ARBA" id="ARBA00022962"/>
    </source>
</evidence>
<organism evidence="15 16">
    <name type="scientific">Piscinibacter terrae</name>
    <dbReference type="NCBI Taxonomy" id="2496871"/>
    <lineage>
        <taxon>Bacteria</taxon>
        <taxon>Pseudomonadati</taxon>
        <taxon>Pseudomonadota</taxon>
        <taxon>Betaproteobacteria</taxon>
        <taxon>Burkholderiales</taxon>
        <taxon>Sphaerotilaceae</taxon>
        <taxon>Piscinibacter</taxon>
    </lineage>
</organism>
<dbReference type="Gene3D" id="3.40.50.880">
    <property type="match status" value="1"/>
</dbReference>
<dbReference type="InterPro" id="IPR027417">
    <property type="entry name" value="P-loop_NTPase"/>
</dbReference>
<dbReference type="Proteomes" id="UP000267464">
    <property type="component" value="Unassembled WGS sequence"/>
</dbReference>
<comment type="caution">
    <text evidence="12">Lacks conserved residue(s) required for the propagation of feature annotation.</text>
</comment>
<dbReference type="RefSeq" id="WP_124541561.1">
    <property type="nucleotide sequence ID" value="NZ_QUSW01000004.1"/>
</dbReference>
<dbReference type="GO" id="GO:0004359">
    <property type="term" value="F:glutaminase activity"/>
    <property type="evidence" value="ECO:0007669"/>
    <property type="project" value="RHEA"/>
</dbReference>
<feature type="binding site" evidence="12">
    <location>
        <position position="13"/>
    </location>
    <ligand>
        <name>CTP</name>
        <dbReference type="ChEBI" id="CHEBI:37563"/>
        <note>allosteric inhibitor</note>
    </ligand>
</feature>
<feature type="binding site" evidence="12">
    <location>
        <begin position="151"/>
        <end position="153"/>
    </location>
    <ligand>
        <name>CTP</name>
        <dbReference type="ChEBI" id="CHEBI:37563"/>
        <note>allosteric inhibitor</note>
    </ligand>
</feature>
<evidence type="ECO:0000256" key="1">
    <source>
        <dbReference type="ARBA" id="ARBA00005171"/>
    </source>
</evidence>
<comment type="similarity">
    <text evidence="2 12">Belongs to the CTP synthase family.</text>
</comment>
<keyword evidence="16" id="KW-1185">Reference proteome</keyword>
<comment type="function">
    <text evidence="11 12">Catalyzes the ATP-dependent amination of UTP to CTP with either L-glutamine or ammonia as the source of nitrogen. Regulates intracellular CTP levels through interactions with the four ribonucleotide triphosphates.</text>
</comment>
<evidence type="ECO:0000259" key="13">
    <source>
        <dbReference type="Pfam" id="PF00117"/>
    </source>
</evidence>
<accession>A0A3N7IYL2</accession>
<keyword evidence="4 12" id="KW-0479">Metal-binding</keyword>
<dbReference type="UniPathway" id="UPA00159">
    <property type="reaction ID" value="UER00277"/>
</dbReference>
<dbReference type="AlphaFoldDB" id="A0A3N7IYL2"/>
<reference evidence="15 16" key="1">
    <citation type="submission" date="2018-08" db="EMBL/GenBank/DDBJ databases">
        <authorList>
            <person name="Khan S.A."/>
            <person name="Jeon C.O."/>
            <person name="Chun B.H."/>
            <person name="Jeong S.E."/>
        </authorList>
    </citation>
    <scope>NUCLEOTIDE SEQUENCE [LARGE SCALE GENOMIC DNA]</scope>
    <source>
        <strain evidence="15 16">S-16</strain>
    </source>
</reference>
<name>A0A3N7IYL2_9BURK</name>
<feature type="active site" description="Nucleophile; for glutamine hydrolysis" evidence="12">
    <location>
        <position position="383"/>
    </location>
</feature>
<feature type="binding site" evidence="12">
    <location>
        <position position="245"/>
    </location>
    <ligand>
        <name>ATP</name>
        <dbReference type="ChEBI" id="CHEBI:30616"/>
    </ligand>
</feature>
<feature type="domain" description="CTP synthase N-terminal" evidence="14">
    <location>
        <begin position="3"/>
        <end position="270"/>
    </location>
</feature>
<dbReference type="Gene3D" id="3.40.50.300">
    <property type="entry name" value="P-loop containing nucleotide triphosphate hydrolases"/>
    <property type="match status" value="1"/>
</dbReference>
<dbReference type="Pfam" id="PF00117">
    <property type="entry name" value="GATase"/>
    <property type="match status" value="1"/>
</dbReference>
<feature type="binding site" evidence="12">
    <location>
        <position position="407"/>
    </location>
    <ligand>
        <name>L-glutamine</name>
        <dbReference type="ChEBI" id="CHEBI:58359"/>
    </ligand>
</feature>
<evidence type="ECO:0000256" key="6">
    <source>
        <dbReference type="ARBA" id="ARBA00022840"/>
    </source>
</evidence>
<dbReference type="PANTHER" id="PTHR11550">
    <property type="entry name" value="CTP SYNTHASE"/>
    <property type="match status" value="1"/>
</dbReference>
<feature type="binding site" evidence="12">
    <location>
        <position position="71"/>
    </location>
    <ligand>
        <name>Mg(2+)</name>
        <dbReference type="ChEBI" id="CHEBI:18420"/>
    </ligand>
</feature>
<dbReference type="NCBIfam" id="NF003792">
    <property type="entry name" value="PRK05380.1"/>
    <property type="match status" value="1"/>
</dbReference>
<protein>
    <recommendedName>
        <fullName evidence="12">CTP synthase</fullName>
        <ecNumber evidence="12">6.3.4.2</ecNumber>
    </recommendedName>
    <alternativeName>
        <fullName evidence="12">Cytidine 5'-triphosphate synthase</fullName>
    </alternativeName>
    <alternativeName>
        <fullName evidence="12">Cytidine triphosphate synthetase</fullName>
        <shortName evidence="12">CTP synthetase</shortName>
        <shortName evidence="12">CTPS</shortName>
    </alternativeName>
    <alternativeName>
        <fullName evidence="12">UTP--ammonia ligase</fullName>
    </alternativeName>
</protein>
<feature type="binding site" evidence="12">
    <location>
        <position position="144"/>
    </location>
    <ligand>
        <name>Mg(2+)</name>
        <dbReference type="ChEBI" id="CHEBI:18420"/>
    </ligand>
</feature>
<evidence type="ECO:0000256" key="12">
    <source>
        <dbReference type="HAMAP-Rule" id="MF_01227"/>
    </source>
</evidence>
<dbReference type="InterPro" id="IPR004468">
    <property type="entry name" value="CTP_synthase"/>
</dbReference>
<dbReference type="NCBIfam" id="TIGR00337">
    <property type="entry name" value="PyrG"/>
    <property type="match status" value="1"/>
</dbReference>
<gene>
    <name evidence="12" type="primary">pyrG</name>
    <name evidence="15" type="ORF">DZC73_17090</name>
</gene>
<feature type="binding site" evidence="12">
    <location>
        <position position="13"/>
    </location>
    <ligand>
        <name>UTP</name>
        <dbReference type="ChEBI" id="CHEBI:46398"/>
    </ligand>
</feature>
<dbReference type="GO" id="GO:0046872">
    <property type="term" value="F:metal ion binding"/>
    <property type="evidence" value="ECO:0007669"/>
    <property type="project" value="UniProtKB-KW"/>
</dbReference>
<evidence type="ECO:0000256" key="11">
    <source>
        <dbReference type="ARBA" id="ARBA00059148"/>
    </source>
</evidence>
<evidence type="ECO:0000256" key="5">
    <source>
        <dbReference type="ARBA" id="ARBA00022741"/>
    </source>
</evidence>
<comment type="catalytic activity">
    <reaction evidence="12">
        <text>L-glutamine + H2O = L-glutamate + NH4(+)</text>
        <dbReference type="Rhea" id="RHEA:15889"/>
        <dbReference type="ChEBI" id="CHEBI:15377"/>
        <dbReference type="ChEBI" id="CHEBI:28938"/>
        <dbReference type="ChEBI" id="CHEBI:29985"/>
        <dbReference type="ChEBI" id="CHEBI:58359"/>
    </reaction>
</comment>
<feature type="binding site" evidence="12">
    <location>
        <position position="227"/>
    </location>
    <ligand>
        <name>CTP</name>
        <dbReference type="ChEBI" id="CHEBI:37563"/>
        <note>allosteric inhibitor</note>
    </ligand>
</feature>
<feature type="binding site" evidence="12">
    <location>
        <begin position="191"/>
        <end position="196"/>
    </location>
    <ligand>
        <name>CTP</name>
        <dbReference type="ChEBI" id="CHEBI:37563"/>
        <note>allosteric inhibitor</note>
    </ligand>
</feature>
<proteinExistence type="inferred from homology"/>
<feature type="active site" evidence="12">
    <location>
        <position position="520"/>
    </location>
</feature>
<feature type="binding site" evidence="12">
    <location>
        <position position="227"/>
    </location>
    <ligand>
        <name>UTP</name>
        <dbReference type="ChEBI" id="CHEBI:46398"/>
    </ligand>
</feature>
<dbReference type="GO" id="GO:0042802">
    <property type="term" value="F:identical protein binding"/>
    <property type="evidence" value="ECO:0007669"/>
    <property type="project" value="TreeGrafter"/>
</dbReference>
<keyword evidence="9 12" id="KW-0665">Pyrimidine biosynthesis</keyword>
<comment type="activity regulation">
    <text evidence="12">Allosterically activated by GTP, when glutamine is the substrate; GTP has no effect on the reaction when ammonia is the substrate. The allosteric effector GTP functions by stabilizing the protein conformation that binds the tetrahedral intermediate(s) formed during glutamine hydrolysis. Inhibited by the product CTP, via allosteric rather than competitive inhibition.</text>
</comment>
<evidence type="ECO:0000256" key="3">
    <source>
        <dbReference type="ARBA" id="ARBA00022598"/>
    </source>
</evidence>
<dbReference type="HAMAP" id="MF_01227">
    <property type="entry name" value="PyrG"/>
    <property type="match status" value="1"/>
</dbReference>
<dbReference type="GO" id="GO:0044210">
    <property type="term" value="P:'de novo' CTP biosynthetic process"/>
    <property type="evidence" value="ECO:0007669"/>
    <property type="project" value="UniProtKB-UniRule"/>
</dbReference>
<dbReference type="PROSITE" id="PS51273">
    <property type="entry name" value="GATASE_TYPE_1"/>
    <property type="match status" value="1"/>
</dbReference>
<evidence type="ECO:0000313" key="15">
    <source>
        <dbReference type="EMBL" id="RQP23832.1"/>
    </source>
</evidence>
<dbReference type="FunFam" id="3.40.50.300:FF:000009">
    <property type="entry name" value="CTP synthase"/>
    <property type="match status" value="1"/>
</dbReference>
<dbReference type="EMBL" id="QUSW01000004">
    <property type="protein sequence ID" value="RQP23832.1"/>
    <property type="molecule type" value="Genomic_DNA"/>
</dbReference>
<dbReference type="Pfam" id="PF06418">
    <property type="entry name" value="CTP_synth_N"/>
    <property type="match status" value="1"/>
</dbReference>
<evidence type="ECO:0000256" key="7">
    <source>
        <dbReference type="ARBA" id="ARBA00022842"/>
    </source>
</evidence>
<keyword evidence="6 12" id="KW-0067">ATP-binding</keyword>
<feature type="binding site" evidence="12">
    <location>
        <begin position="191"/>
        <end position="196"/>
    </location>
    <ligand>
        <name>UTP</name>
        <dbReference type="ChEBI" id="CHEBI:46398"/>
    </ligand>
</feature>
<feature type="binding site" evidence="12">
    <location>
        <position position="356"/>
    </location>
    <ligand>
        <name>L-glutamine</name>
        <dbReference type="ChEBI" id="CHEBI:58359"/>
    </ligand>
</feature>
<dbReference type="OrthoDB" id="9801107at2"/>
<feature type="region of interest" description="Amidoligase domain" evidence="12">
    <location>
        <begin position="1"/>
        <end position="270"/>
    </location>
</feature>
<feature type="binding site" evidence="12">
    <location>
        <begin position="384"/>
        <end position="387"/>
    </location>
    <ligand>
        <name>L-glutamine</name>
        <dbReference type="ChEBI" id="CHEBI:58359"/>
    </ligand>
</feature>
<feature type="active site" evidence="12">
    <location>
        <position position="522"/>
    </location>
</feature>
<evidence type="ECO:0000256" key="2">
    <source>
        <dbReference type="ARBA" id="ARBA00007533"/>
    </source>
</evidence>
<dbReference type="GO" id="GO:0005829">
    <property type="term" value="C:cytosol"/>
    <property type="evidence" value="ECO:0007669"/>
    <property type="project" value="TreeGrafter"/>
</dbReference>
<feature type="domain" description="Glutamine amidotransferase" evidence="13">
    <location>
        <begin position="305"/>
        <end position="539"/>
    </location>
</feature>
<dbReference type="GO" id="GO:0005524">
    <property type="term" value="F:ATP binding"/>
    <property type="evidence" value="ECO:0007669"/>
    <property type="project" value="UniProtKB-KW"/>
</dbReference>
<dbReference type="FunFam" id="3.40.50.880:FF:000002">
    <property type="entry name" value="CTP synthase"/>
    <property type="match status" value="1"/>
</dbReference>
<dbReference type="InterPro" id="IPR017926">
    <property type="entry name" value="GATASE"/>
</dbReference>
<dbReference type="GO" id="GO:0003883">
    <property type="term" value="F:CTP synthase activity"/>
    <property type="evidence" value="ECO:0007669"/>
    <property type="project" value="UniProtKB-UniRule"/>
</dbReference>
<dbReference type="InterPro" id="IPR033828">
    <property type="entry name" value="GATase1_CTP_Synthase"/>
</dbReference>
<comment type="catalytic activity">
    <reaction evidence="10 12">
        <text>UTP + L-glutamine + ATP + H2O = CTP + L-glutamate + ADP + phosphate + 2 H(+)</text>
        <dbReference type="Rhea" id="RHEA:26426"/>
        <dbReference type="ChEBI" id="CHEBI:15377"/>
        <dbReference type="ChEBI" id="CHEBI:15378"/>
        <dbReference type="ChEBI" id="CHEBI:29985"/>
        <dbReference type="ChEBI" id="CHEBI:30616"/>
        <dbReference type="ChEBI" id="CHEBI:37563"/>
        <dbReference type="ChEBI" id="CHEBI:43474"/>
        <dbReference type="ChEBI" id="CHEBI:46398"/>
        <dbReference type="ChEBI" id="CHEBI:58359"/>
        <dbReference type="ChEBI" id="CHEBI:456216"/>
        <dbReference type="EC" id="6.3.4.2"/>
    </reaction>
</comment>
<comment type="pathway">
    <text evidence="1 12">Pyrimidine metabolism; CTP biosynthesis via de novo pathway; CTP from UDP: step 2/2.</text>
</comment>
<comment type="catalytic activity">
    <reaction evidence="12">
        <text>UTP + NH4(+) + ATP = CTP + ADP + phosphate + 2 H(+)</text>
        <dbReference type="Rhea" id="RHEA:16597"/>
        <dbReference type="ChEBI" id="CHEBI:15378"/>
        <dbReference type="ChEBI" id="CHEBI:28938"/>
        <dbReference type="ChEBI" id="CHEBI:30616"/>
        <dbReference type="ChEBI" id="CHEBI:37563"/>
        <dbReference type="ChEBI" id="CHEBI:43474"/>
        <dbReference type="ChEBI" id="CHEBI:46398"/>
        <dbReference type="ChEBI" id="CHEBI:456216"/>
    </reaction>
</comment>
<sequence length="555" mass="61747">MTKFVFVTGGVVSSLGKGIAAASLAAILESRGLKVTLIKLDPYLNVDPGTMSPFQHGEVFVTDDGAETDLDLGHYERFITTKMRKANNFTTGQIYKSVLEKERRGDYLGKTVQVIPHVTNEIQEFVKRGAGVGTPNAVDVAIVEIGGTVGDIESLPFLEAVRQMSLRMGPNSSAFVHLTYVPWIAAAGELKTKPTQHTVQKMREIGIQPDALLCRADRRIPEEEREKISLFTNVPEWGVISVWDADTIYKVPRMLHEQGLDGLICDKLRINTPPANLKRWDELVHEVEHPQREVTIGMCGKYTDLSDSYKSLNEALRHAGIHNHARVNIEYVDSETLTPDNVGQLDRYDALLVPGGFGKRGVEGKILTAQYARENKIPYLGICLGMQVATIEYARHKAGLAKANSTEFESDTPHPVIALIEEWQDADGSIQKRTAQSDLGGTMRLGAQSSDVKPGTLAHEIYGDVVTERHRHRYEANVNYLDKLSEAGLVISALTQREKLTEIVELPRSVHPWFMGVQFHPEFKSTPWGGHPLFKSFIEQALKHQSERTQRKVAA</sequence>
<dbReference type="InterPro" id="IPR029062">
    <property type="entry name" value="Class_I_gatase-like"/>
</dbReference>
<reference evidence="15 16" key="2">
    <citation type="submission" date="2018-12" db="EMBL/GenBank/DDBJ databases">
        <title>Rhizobacter gummiphilus sp. nov., a rubber-degrading bacterium isolated from the soil of a botanical garden in Japan.</title>
        <authorList>
            <person name="Shunsuke S.S."/>
        </authorList>
    </citation>
    <scope>NUCLEOTIDE SEQUENCE [LARGE SCALE GENOMIC DNA]</scope>
    <source>
        <strain evidence="15 16">S-16</strain>
    </source>
</reference>
<dbReference type="InterPro" id="IPR017456">
    <property type="entry name" value="CTP_synthase_N"/>
</dbReference>
<dbReference type="SUPFAM" id="SSF52317">
    <property type="entry name" value="Class I glutamine amidotransferase-like"/>
    <property type="match status" value="1"/>
</dbReference>
<feature type="binding site" evidence="12">
    <location>
        <begin position="14"/>
        <end position="19"/>
    </location>
    <ligand>
        <name>ATP</name>
        <dbReference type="ChEBI" id="CHEBI:30616"/>
    </ligand>
</feature>
<dbReference type="CDD" id="cd03113">
    <property type="entry name" value="CTPS_N"/>
    <property type="match status" value="1"/>
</dbReference>
<feature type="binding site" evidence="12">
    <location>
        <position position="473"/>
    </location>
    <ligand>
        <name>L-glutamine</name>
        <dbReference type="ChEBI" id="CHEBI:58359"/>
    </ligand>
</feature>
<dbReference type="EC" id="6.3.4.2" evidence="12"/>
<keyword evidence="7 12" id="KW-0460">Magnesium</keyword>
<keyword evidence="8 12" id="KW-0315">Glutamine amidotransferase</keyword>
<dbReference type="CDD" id="cd01746">
    <property type="entry name" value="GATase1_CTP_Synthase"/>
    <property type="match status" value="1"/>
</dbReference>
<keyword evidence="5 12" id="KW-0547">Nucleotide-binding</keyword>
<comment type="subunit">
    <text evidence="12">Homotetramer.</text>
</comment>
<keyword evidence="3 12" id="KW-0436">Ligase</keyword>
<evidence type="ECO:0000256" key="10">
    <source>
        <dbReference type="ARBA" id="ARBA00047781"/>
    </source>
</evidence>
<evidence type="ECO:0000256" key="4">
    <source>
        <dbReference type="ARBA" id="ARBA00022723"/>
    </source>
</evidence>
<evidence type="ECO:0000256" key="9">
    <source>
        <dbReference type="ARBA" id="ARBA00022975"/>
    </source>
</evidence>
<dbReference type="SUPFAM" id="SSF52540">
    <property type="entry name" value="P-loop containing nucleoside triphosphate hydrolases"/>
    <property type="match status" value="1"/>
</dbReference>
<comment type="miscellaneous">
    <text evidence="12">CTPSs have evolved a hybrid strategy for distinguishing between UTP and CTP. The overlapping regions of the product feedback inhibitory and substrate sites recognize a common feature in both compounds, the triphosphate moiety. To differentiate isosteric substrate and product pyrimidine rings, an additional pocket far from the expected kinase/ligase catalytic site, specifically recognizes the cytosine and ribose portions of the product inhibitor.</text>
</comment>
<evidence type="ECO:0000259" key="14">
    <source>
        <dbReference type="Pfam" id="PF06418"/>
    </source>
</evidence>
<dbReference type="GO" id="GO:0019856">
    <property type="term" value="P:pyrimidine nucleobase biosynthetic process"/>
    <property type="evidence" value="ECO:0007669"/>
    <property type="project" value="TreeGrafter"/>
</dbReference>
<evidence type="ECO:0000313" key="16">
    <source>
        <dbReference type="Proteomes" id="UP000267464"/>
    </source>
</evidence>
<feature type="binding site" evidence="12">
    <location>
        <position position="71"/>
    </location>
    <ligand>
        <name>ATP</name>
        <dbReference type="ChEBI" id="CHEBI:30616"/>
    </ligand>
</feature>
<dbReference type="GO" id="GO:0097268">
    <property type="term" value="C:cytoophidium"/>
    <property type="evidence" value="ECO:0007669"/>
    <property type="project" value="UniProtKB-ARBA"/>
</dbReference>